<evidence type="ECO:0000313" key="3">
    <source>
        <dbReference type="Proteomes" id="UP000276133"/>
    </source>
</evidence>
<accession>A0A3M7RVT7</accession>
<name>A0A3M7RVT7_BRAPC</name>
<keyword evidence="1" id="KW-0472">Membrane</keyword>
<evidence type="ECO:0000313" key="2">
    <source>
        <dbReference type="EMBL" id="RNA27570.1"/>
    </source>
</evidence>
<comment type="caution">
    <text evidence="2">The sequence shown here is derived from an EMBL/GenBank/DDBJ whole genome shotgun (WGS) entry which is preliminary data.</text>
</comment>
<reference evidence="2 3" key="1">
    <citation type="journal article" date="2018" name="Sci. Rep.">
        <title>Genomic signatures of local adaptation to the degree of environmental predictability in rotifers.</title>
        <authorList>
            <person name="Franch-Gras L."/>
            <person name="Hahn C."/>
            <person name="Garcia-Roger E.M."/>
            <person name="Carmona M.J."/>
            <person name="Serra M."/>
            <person name="Gomez A."/>
        </authorList>
    </citation>
    <scope>NUCLEOTIDE SEQUENCE [LARGE SCALE GENOMIC DNA]</scope>
    <source>
        <strain evidence="2">HYR1</strain>
    </source>
</reference>
<proteinExistence type="predicted"/>
<keyword evidence="1" id="KW-1133">Transmembrane helix</keyword>
<gene>
    <name evidence="2" type="ORF">BpHYR1_031398</name>
</gene>
<keyword evidence="3" id="KW-1185">Reference proteome</keyword>
<feature type="transmembrane region" description="Helical" evidence="1">
    <location>
        <begin position="45"/>
        <end position="64"/>
    </location>
</feature>
<protein>
    <submittedName>
        <fullName evidence="2">Uncharacterized protein</fullName>
    </submittedName>
</protein>
<evidence type="ECO:0000256" key="1">
    <source>
        <dbReference type="SAM" id="Phobius"/>
    </source>
</evidence>
<dbReference type="Proteomes" id="UP000276133">
    <property type="component" value="Unassembled WGS sequence"/>
</dbReference>
<keyword evidence="1" id="KW-0812">Transmembrane</keyword>
<organism evidence="2 3">
    <name type="scientific">Brachionus plicatilis</name>
    <name type="common">Marine rotifer</name>
    <name type="synonym">Brachionus muelleri</name>
    <dbReference type="NCBI Taxonomy" id="10195"/>
    <lineage>
        <taxon>Eukaryota</taxon>
        <taxon>Metazoa</taxon>
        <taxon>Spiralia</taxon>
        <taxon>Gnathifera</taxon>
        <taxon>Rotifera</taxon>
        <taxon>Eurotatoria</taxon>
        <taxon>Monogononta</taxon>
        <taxon>Pseudotrocha</taxon>
        <taxon>Ploima</taxon>
        <taxon>Brachionidae</taxon>
        <taxon>Brachionus</taxon>
    </lineage>
</organism>
<dbReference type="AlphaFoldDB" id="A0A3M7RVT7"/>
<dbReference type="EMBL" id="REGN01002530">
    <property type="protein sequence ID" value="RNA27570.1"/>
    <property type="molecule type" value="Genomic_DNA"/>
</dbReference>
<sequence>MYYLGNCLPKQRPFISLSGHVFERDLWQSLQTHCFVEFQMLISTFWWSASFSLFYNTYIYYFVYNIQKKFQLI</sequence>